<dbReference type="EMBL" id="KZ988930">
    <property type="protein sequence ID" value="RKP11417.1"/>
    <property type="molecule type" value="Genomic_DNA"/>
</dbReference>
<evidence type="ECO:0000256" key="3">
    <source>
        <dbReference type="ARBA" id="ARBA00022692"/>
    </source>
</evidence>
<evidence type="ECO:0000256" key="2">
    <source>
        <dbReference type="ARBA" id="ARBA00008066"/>
    </source>
</evidence>
<evidence type="ECO:0000256" key="5">
    <source>
        <dbReference type="ARBA" id="ARBA00023136"/>
    </source>
</evidence>
<dbReference type="Gene3D" id="1.20.1740.10">
    <property type="entry name" value="Amino acid/polyamine transporter I"/>
    <property type="match status" value="1"/>
</dbReference>
<name>A0A4P9XYF9_9FUNG</name>
<dbReference type="InterPro" id="IPR013057">
    <property type="entry name" value="AA_transpt_TM"/>
</dbReference>
<reference evidence="9" key="1">
    <citation type="journal article" date="2018" name="Nat. Microbiol.">
        <title>Leveraging single-cell genomics to expand the fungal tree of life.</title>
        <authorList>
            <person name="Ahrendt S.R."/>
            <person name="Quandt C.A."/>
            <person name="Ciobanu D."/>
            <person name="Clum A."/>
            <person name="Salamov A."/>
            <person name="Andreopoulos B."/>
            <person name="Cheng J.F."/>
            <person name="Woyke T."/>
            <person name="Pelin A."/>
            <person name="Henrissat B."/>
            <person name="Reynolds N.K."/>
            <person name="Benny G.L."/>
            <person name="Smith M.E."/>
            <person name="James T.Y."/>
            <person name="Grigoriev I.V."/>
        </authorList>
    </citation>
    <scope>NUCLEOTIDE SEQUENCE [LARGE SCALE GENOMIC DNA]</scope>
</reference>
<dbReference type="OrthoDB" id="1684102at2759"/>
<dbReference type="Pfam" id="PF01490">
    <property type="entry name" value="Aa_trans"/>
    <property type="match status" value="1"/>
</dbReference>
<feature type="non-terminal residue" evidence="8">
    <location>
        <position position="1"/>
    </location>
</feature>
<feature type="transmembrane region" description="Helical" evidence="6">
    <location>
        <begin position="204"/>
        <end position="225"/>
    </location>
</feature>
<evidence type="ECO:0000256" key="1">
    <source>
        <dbReference type="ARBA" id="ARBA00004141"/>
    </source>
</evidence>
<keyword evidence="4 6" id="KW-1133">Transmembrane helix</keyword>
<accession>A0A4P9XYF9</accession>
<organism evidence="8 9">
    <name type="scientific">Piptocephalis cylindrospora</name>
    <dbReference type="NCBI Taxonomy" id="1907219"/>
    <lineage>
        <taxon>Eukaryota</taxon>
        <taxon>Fungi</taxon>
        <taxon>Fungi incertae sedis</taxon>
        <taxon>Zoopagomycota</taxon>
        <taxon>Zoopagomycotina</taxon>
        <taxon>Zoopagomycetes</taxon>
        <taxon>Zoopagales</taxon>
        <taxon>Piptocephalidaceae</taxon>
        <taxon>Piptocephalis</taxon>
    </lineage>
</organism>
<feature type="transmembrane region" description="Helical" evidence="6">
    <location>
        <begin position="47"/>
        <end position="70"/>
    </location>
</feature>
<keyword evidence="3 6" id="KW-0812">Transmembrane</keyword>
<dbReference type="PANTHER" id="PTHR22950:SF666">
    <property type="entry name" value="VACUOLAR AMINO ACID TRANSPORTER 4"/>
    <property type="match status" value="1"/>
</dbReference>
<evidence type="ECO:0000313" key="8">
    <source>
        <dbReference type="EMBL" id="RKP11417.1"/>
    </source>
</evidence>
<keyword evidence="5 6" id="KW-0472">Membrane</keyword>
<feature type="transmembrane region" description="Helical" evidence="6">
    <location>
        <begin position="384"/>
        <end position="405"/>
    </location>
</feature>
<evidence type="ECO:0000313" key="9">
    <source>
        <dbReference type="Proteomes" id="UP000267251"/>
    </source>
</evidence>
<feature type="transmembrane region" description="Helical" evidence="6">
    <location>
        <begin position="97"/>
        <end position="118"/>
    </location>
</feature>
<feature type="non-terminal residue" evidence="8">
    <location>
        <position position="416"/>
    </location>
</feature>
<dbReference type="AlphaFoldDB" id="A0A4P9XYF9"/>
<evidence type="ECO:0000256" key="6">
    <source>
        <dbReference type="SAM" id="Phobius"/>
    </source>
</evidence>
<dbReference type="GO" id="GO:0015179">
    <property type="term" value="F:L-amino acid transmembrane transporter activity"/>
    <property type="evidence" value="ECO:0007669"/>
    <property type="project" value="TreeGrafter"/>
</dbReference>
<feature type="transmembrane region" description="Helical" evidence="6">
    <location>
        <begin position="138"/>
        <end position="155"/>
    </location>
</feature>
<feature type="transmembrane region" description="Helical" evidence="6">
    <location>
        <begin position="237"/>
        <end position="260"/>
    </location>
</feature>
<proteinExistence type="inferred from homology"/>
<feature type="transmembrane region" description="Helical" evidence="6">
    <location>
        <begin position="350"/>
        <end position="372"/>
    </location>
</feature>
<keyword evidence="9" id="KW-1185">Reference proteome</keyword>
<feature type="transmembrane region" description="Helical" evidence="6">
    <location>
        <begin position="162"/>
        <end position="184"/>
    </location>
</feature>
<gene>
    <name evidence="8" type="ORF">BJ684DRAFT_3393</name>
</gene>
<evidence type="ECO:0000256" key="4">
    <source>
        <dbReference type="ARBA" id="ARBA00022989"/>
    </source>
</evidence>
<feature type="transmembrane region" description="Helical" evidence="6">
    <location>
        <begin position="280"/>
        <end position="306"/>
    </location>
</feature>
<protein>
    <submittedName>
        <fullName evidence="8">Transmembrane amino acid transporter protein-domain-containing protein</fullName>
    </submittedName>
</protein>
<feature type="domain" description="Amino acid transporter transmembrane" evidence="7">
    <location>
        <begin position="18"/>
        <end position="405"/>
    </location>
</feature>
<dbReference type="Proteomes" id="UP000267251">
    <property type="component" value="Unassembled WGS sequence"/>
</dbReference>
<comment type="similarity">
    <text evidence="2">Belongs to the amino acid/polyamine transporter 2 family.</text>
</comment>
<dbReference type="GO" id="GO:0005774">
    <property type="term" value="C:vacuolar membrane"/>
    <property type="evidence" value="ECO:0007669"/>
    <property type="project" value="TreeGrafter"/>
</dbReference>
<dbReference type="PANTHER" id="PTHR22950">
    <property type="entry name" value="AMINO ACID TRANSPORTER"/>
    <property type="match status" value="1"/>
</dbReference>
<evidence type="ECO:0000259" key="7">
    <source>
        <dbReference type="Pfam" id="PF01490"/>
    </source>
</evidence>
<sequence>KSGSTREEEESGIPAKGTASVGKAIFLLIKAFVGTGVLFLPKAFEKGGLWFSAVVLTAMAGLSLFAYLLLVDARANTPGGGSFGEIAGTLFGPKMKAIVQASIILSQIGFCCAYIIFIASNLRTFFQGVTNCSVNLSIVWYILMLFVVFVPFALIRRIEKLGFTSLISEAFILFGIIYILYYDIHVISIEGFSTTTTAFNAREWSLFIGTAVYSFEGIGLVIPITESMRQPEKFPRVLVITLSIVLTLFLSVGMLSYATFGDKTQTMVVNNMPQNSGVVSAIQILYAIAIIFSVPLQMFPAIVILEKGGFGPSRSGRVSMKWKWSKNLFRAGMVAVCIGISAAGANNLDIFISLVGSFACIPLCFLYPPLFHLRAGANTRTKRIANWSLLVLGSVIMVYSTVMTIKEFFNESNEAA</sequence>
<feature type="transmembrane region" description="Helical" evidence="6">
    <location>
        <begin position="21"/>
        <end position="41"/>
    </location>
</feature>
<comment type="subcellular location">
    <subcellularLocation>
        <location evidence="1">Membrane</location>
        <topology evidence="1">Multi-pass membrane protein</topology>
    </subcellularLocation>
</comment>